<geneLocation type="plasmid" evidence="2 3">
    <name>poh1</name>
</geneLocation>
<accession>A0A1W6WY58</accession>
<evidence type="ECO:0000313" key="2">
    <source>
        <dbReference type="EMBL" id="ARP61515.1"/>
    </source>
</evidence>
<sequence length="70" mass="8429">MSSEEVNQCLNRYSNLFLQFVLHINIVIKKFNYEKVKDVLVFLHLLIVFHVHQVNILLILSVFIFYNETF</sequence>
<evidence type="ECO:0000313" key="3">
    <source>
        <dbReference type="Proteomes" id="UP000194143"/>
    </source>
</evidence>
<keyword evidence="1" id="KW-1133">Transmembrane helix</keyword>
<keyword evidence="1" id="KW-0472">Membrane</keyword>
<keyword evidence="1" id="KW-0812">Transmembrane</keyword>
<dbReference type="AlphaFoldDB" id="A0A1W6WY58"/>
<dbReference type="Proteomes" id="UP000194143">
    <property type="component" value="Plasmid poh1"/>
</dbReference>
<keyword evidence="3" id="KW-1185">Reference proteome</keyword>
<reference evidence="2 3" key="1">
    <citation type="submission" date="2017-04" db="EMBL/GenBank/DDBJ databases">
        <title>Complete Genome Sequence of Bacillus thuringiensis type Strain ATCC 10792.</title>
        <authorList>
            <person name="Oh D.-H."/>
            <person name="Park B.-J."/>
            <person name="Shuai W."/>
            <person name="Chelliah R."/>
        </authorList>
    </citation>
    <scope>NUCLEOTIDE SEQUENCE [LARGE SCALE GENOMIC DNA]</scope>
    <source>
        <strain evidence="2 3">ATCC 10792</strain>
        <plasmid evidence="2 3">poh1</plasmid>
    </source>
</reference>
<name>A0A1W6WY58_BACTU</name>
<proteinExistence type="predicted"/>
<keyword evidence="2" id="KW-0614">Plasmid</keyword>
<dbReference type="EMBL" id="CP021062">
    <property type="protein sequence ID" value="ARP61515.1"/>
    <property type="molecule type" value="Genomic_DNA"/>
</dbReference>
<feature type="transmembrane region" description="Helical" evidence="1">
    <location>
        <begin position="12"/>
        <end position="28"/>
    </location>
</feature>
<evidence type="ECO:0000256" key="1">
    <source>
        <dbReference type="SAM" id="Phobius"/>
    </source>
</evidence>
<feature type="transmembrane region" description="Helical" evidence="1">
    <location>
        <begin position="40"/>
        <end position="66"/>
    </location>
</feature>
<gene>
    <name evidence="2" type="ORF">CAB88_31490</name>
</gene>
<protein>
    <submittedName>
        <fullName evidence="2">Uncharacterized protein</fullName>
    </submittedName>
</protein>
<organism evidence="2 3">
    <name type="scientific">Bacillus thuringiensis</name>
    <dbReference type="NCBI Taxonomy" id="1428"/>
    <lineage>
        <taxon>Bacteria</taxon>
        <taxon>Bacillati</taxon>
        <taxon>Bacillota</taxon>
        <taxon>Bacilli</taxon>
        <taxon>Bacillales</taxon>
        <taxon>Bacillaceae</taxon>
        <taxon>Bacillus</taxon>
        <taxon>Bacillus cereus group</taxon>
    </lineage>
</organism>